<organism evidence="1 2">
    <name type="scientific">Tetrahymena thermophila (strain SB210)</name>
    <dbReference type="NCBI Taxonomy" id="312017"/>
    <lineage>
        <taxon>Eukaryota</taxon>
        <taxon>Sar</taxon>
        <taxon>Alveolata</taxon>
        <taxon>Ciliophora</taxon>
        <taxon>Intramacronucleata</taxon>
        <taxon>Oligohymenophorea</taxon>
        <taxon>Hymenostomatida</taxon>
        <taxon>Tetrahymenina</taxon>
        <taxon>Tetrahymenidae</taxon>
        <taxon>Tetrahymena</taxon>
    </lineage>
</organism>
<dbReference type="RefSeq" id="XP_001012962.2">
    <property type="nucleotide sequence ID" value="XM_001012962.2"/>
</dbReference>
<evidence type="ECO:0000313" key="2">
    <source>
        <dbReference type="Proteomes" id="UP000009168"/>
    </source>
</evidence>
<gene>
    <name evidence="1" type="ORF">TTHERM_00321620</name>
</gene>
<sequence length="254" mass="29556">MIHLYLQVFKEKQSYQLKSNYLFLTNKNNNYLLQKIRSFFINLQETQSAKDFQNIILQKDIQPQYVHQIGINIQESNWNDELSSAVSCYLKQLIQQLQTILSGNTVLEELNLQSFENSYDSEAHSYLCRALYKNNHLQKLVLQTIVEPPKFWDNQVENLSVNSYLQNLLIRFLGGGNEKRLAVALNNLYKTISPVIITVNSPHSSIQNFRQLQKIKQEMFLQLSVSSILIKPTQAVNPSQIAADLYYDQQNQHI</sequence>
<evidence type="ECO:0000313" key="1">
    <source>
        <dbReference type="EMBL" id="EAR92717.2"/>
    </source>
</evidence>
<dbReference type="HOGENOM" id="CLU_887069_0_0_1"/>
<dbReference type="SUPFAM" id="SSF52047">
    <property type="entry name" value="RNI-like"/>
    <property type="match status" value="1"/>
</dbReference>
<proteinExistence type="predicted"/>
<dbReference type="KEGG" id="tet:TTHERM_00321620"/>
<protein>
    <submittedName>
        <fullName evidence="1">Uncharacterized protein</fullName>
    </submittedName>
</protein>
<reference evidence="2" key="1">
    <citation type="journal article" date="2006" name="PLoS Biol.">
        <title>Macronuclear genome sequence of the ciliate Tetrahymena thermophila, a model eukaryote.</title>
        <authorList>
            <person name="Eisen J.A."/>
            <person name="Coyne R.S."/>
            <person name="Wu M."/>
            <person name="Wu D."/>
            <person name="Thiagarajan M."/>
            <person name="Wortman J.R."/>
            <person name="Badger J.H."/>
            <person name="Ren Q."/>
            <person name="Amedeo P."/>
            <person name="Jones K.M."/>
            <person name="Tallon L.J."/>
            <person name="Delcher A.L."/>
            <person name="Salzberg S.L."/>
            <person name="Silva J.C."/>
            <person name="Haas B.J."/>
            <person name="Majoros W.H."/>
            <person name="Farzad M."/>
            <person name="Carlton J.M."/>
            <person name="Smith R.K. Jr."/>
            <person name="Garg J."/>
            <person name="Pearlman R.E."/>
            <person name="Karrer K.M."/>
            <person name="Sun L."/>
            <person name="Manning G."/>
            <person name="Elde N.C."/>
            <person name="Turkewitz A.P."/>
            <person name="Asai D.J."/>
            <person name="Wilkes D.E."/>
            <person name="Wang Y."/>
            <person name="Cai H."/>
            <person name="Collins K."/>
            <person name="Stewart B.A."/>
            <person name="Lee S.R."/>
            <person name="Wilamowska K."/>
            <person name="Weinberg Z."/>
            <person name="Ruzzo W.L."/>
            <person name="Wloga D."/>
            <person name="Gaertig J."/>
            <person name="Frankel J."/>
            <person name="Tsao C.-C."/>
            <person name="Gorovsky M.A."/>
            <person name="Keeling P.J."/>
            <person name="Waller R.F."/>
            <person name="Patron N.J."/>
            <person name="Cherry J.M."/>
            <person name="Stover N.A."/>
            <person name="Krieger C.J."/>
            <person name="del Toro C."/>
            <person name="Ryder H.F."/>
            <person name="Williamson S.C."/>
            <person name="Barbeau R.A."/>
            <person name="Hamilton E.P."/>
            <person name="Orias E."/>
        </authorList>
    </citation>
    <scope>NUCLEOTIDE SEQUENCE [LARGE SCALE GENOMIC DNA]</scope>
    <source>
        <strain evidence="2">SB210</strain>
    </source>
</reference>
<dbReference type="Proteomes" id="UP000009168">
    <property type="component" value="Unassembled WGS sequence"/>
</dbReference>
<dbReference type="AlphaFoldDB" id="Q237M4"/>
<name>Q237M4_TETTS</name>
<keyword evidence="2" id="KW-1185">Reference proteome</keyword>
<dbReference type="InParanoid" id="Q237M4"/>
<dbReference type="EMBL" id="GG662743">
    <property type="protein sequence ID" value="EAR92717.2"/>
    <property type="molecule type" value="Genomic_DNA"/>
</dbReference>
<accession>Q237M4</accession>
<dbReference type="GeneID" id="7825159"/>